<feature type="region of interest" description="Disordered" evidence="1">
    <location>
        <begin position="130"/>
        <end position="152"/>
    </location>
</feature>
<accession>A0A423UAD5</accession>
<feature type="region of interest" description="Disordered" evidence="1">
    <location>
        <begin position="74"/>
        <end position="114"/>
    </location>
</feature>
<feature type="compositionally biased region" description="Polar residues" evidence="1">
    <location>
        <begin position="196"/>
        <end position="209"/>
    </location>
</feature>
<feature type="compositionally biased region" description="Pro residues" evidence="1">
    <location>
        <begin position="168"/>
        <end position="177"/>
    </location>
</feature>
<feature type="region of interest" description="Disordered" evidence="1">
    <location>
        <begin position="164"/>
        <end position="266"/>
    </location>
</feature>
<proteinExistence type="predicted"/>
<feature type="compositionally biased region" description="Low complexity" evidence="1">
    <location>
        <begin position="178"/>
        <end position="193"/>
    </location>
</feature>
<comment type="caution">
    <text evidence="2">The sequence shown here is derived from an EMBL/GenBank/DDBJ whole genome shotgun (WGS) entry which is preliminary data.</text>
</comment>
<dbReference type="OrthoDB" id="6374018at2759"/>
<gene>
    <name evidence="2" type="ORF">C7M84_009003</name>
</gene>
<dbReference type="Proteomes" id="UP000283509">
    <property type="component" value="Unassembled WGS sequence"/>
</dbReference>
<evidence type="ECO:0000313" key="3">
    <source>
        <dbReference type="Proteomes" id="UP000283509"/>
    </source>
</evidence>
<feature type="compositionally biased region" description="Low complexity" evidence="1">
    <location>
        <begin position="96"/>
        <end position="112"/>
    </location>
</feature>
<evidence type="ECO:0000256" key="1">
    <source>
        <dbReference type="SAM" id="MobiDB-lite"/>
    </source>
</evidence>
<name>A0A423UAD5_PENVA</name>
<feature type="region of interest" description="Disordered" evidence="1">
    <location>
        <begin position="285"/>
        <end position="308"/>
    </location>
</feature>
<dbReference type="AlphaFoldDB" id="A0A423UAD5"/>
<reference evidence="2 3" key="1">
    <citation type="submission" date="2018-04" db="EMBL/GenBank/DDBJ databases">
        <authorList>
            <person name="Zhang X."/>
            <person name="Yuan J."/>
            <person name="Li F."/>
            <person name="Xiang J."/>
        </authorList>
    </citation>
    <scope>NUCLEOTIDE SEQUENCE [LARGE SCALE GENOMIC DNA]</scope>
    <source>
        <tissue evidence="2">Muscle</tissue>
    </source>
</reference>
<dbReference type="STRING" id="6689.A0A423UAD5"/>
<keyword evidence="3" id="KW-1185">Reference proteome</keyword>
<reference evidence="2 3" key="2">
    <citation type="submission" date="2019-01" db="EMBL/GenBank/DDBJ databases">
        <title>The decoding of complex shrimp genome reveals the adaptation for benthos swimmer, frequently molting mechanism and breeding impact on genome.</title>
        <authorList>
            <person name="Sun Y."/>
            <person name="Gao Y."/>
            <person name="Yu Y."/>
        </authorList>
    </citation>
    <scope>NUCLEOTIDE SEQUENCE [LARGE SCALE GENOMIC DNA]</scope>
    <source>
        <tissue evidence="2">Muscle</tissue>
    </source>
</reference>
<sequence>MQDAAGRSATTRLVLFRHDHIRRTLVSELRRLEKGRRRAERSHAQQVVLFLAGASQRRDARTAHLARLNKMFRVKQTENESGTDSEGAGPANSSTESEVSVGSYQSSSLSQGGAPADRAALWVADTPRRQRAASVDVPSGGPRTHPAPPLRPEVVVTHVGILEDASPRPRPTGPPPSNDTADTPTDTSTPTPARENGSTPTQGRLSPTNARGRPATPSPPRTPSRRQSHTSSSRPGSRMSRVSKTSLAFRRSRSSPATQQEVVPITEVTAPLEDTSFLPPPSLTLSSPLQVRPTEAFSPPPSLTQASPPSRFVQLKLSLPPSPFLDPSFPSFRFVQLLSSLTLVAAPETLTTQRLTKGPEIKQDAAIILRF</sequence>
<evidence type="ECO:0000313" key="2">
    <source>
        <dbReference type="EMBL" id="ROT85681.1"/>
    </source>
</evidence>
<protein>
    <submittedName>
        <fullName evidence="2">Uncharacterized protein</fullName>
    </submittedName>
</protein>
<dbReference type="EMBL" id="QCYY01000213">
    <property type="protein sequence ID" value="ROT85681.1"/>
    <property type="molecule type" value="Genomic_DNA"/>
</dbReference>
<organism evidence="2 3">
    <name type="scientific">Penaeus vannamei</name>
    <name type="common">Whiteleg shrimp</name>
    <name type="synonym">Litopenaeus vannamei</name>
    <dbReference type="NCBI Taxonomy" id="6689"/>
    <lineage>
        <taxon>Eukaryota</taxon>
        <taxon>Metazoa</taxon>
        <taxon>Ecdysozoa</taxon>
        <taxon>Arthropoda</taxon>
        <taxon>Crustacea</taxon>
        <taxon>Multicrustacea</taxon>
        <taxon>Malacostraca</taxon>
        <taxon>Eumalacostraca</taxon>
        <taxon>Eucarida</taxon>
        <taxon>Decapoda</taxon>
        <taxon>Dendrobranchiata</taxon>
        <taxon>Penaeoidea</taxon>
        <taxon>Penaeidae</taxon>
        <taxon>Penaeus</taxon>
    </lineage>
</organism>